<dbReference type="InterPro" id="IPR032506">
    <property type="entry name" value="SGSH_C"/>
</dbReference>
<dbReference type="PANTHER" id="PTHR45953">
    <property type="entry name" value="IDURONATE 2-SULFATASE"/>
    <property type="match status" value="1"/>
</dbReference>
<dbReference type="GO" id="GO:0004065">
    <property type="term" value="F:arylsulfatase activity"/>
    <property type="evidence" value="ECO:0007669"/>
    <property type="project" value="UniProtKB-EC"/>
</dbReference>
<dbReference type="Pfam" id="PF16347">
    <property type="entry name" value="SGSH_C"/>
    <property type="match status" value="1"/>
</dbReference>
<dbReference type="EMBL" id="CP027059">
    <property type="protein sequence ID" value="UQZ81458.1"/>
    <property type="molecule type" value="Genomic_DNA"/>
</dbReference>
<dbReference type="InterPro" id="IPR000917">
    <property type="entry name" value="Sulfatase_N"/>
</dbReference>
<evidence type="ECO:0000259" key="3">
    <source>
        <dbReference type="Pfam" id="PF00884"/>
    </source>
</evidence>
<accession>A0ABY4RH51</accession>
<reference evidence="5" key="2">
    <citation type="journal article" date="2021" name="J Anim Sci Technol">
        <title>Complete genome sequence of Paenibacillus konkukensis sp. nov. SK3146 as a potential probiotic strain.</title>
        <authorList>
            <person name="Jung H.I."/>
            <person name="Park S."/>
            <person name="Niu K.M."/>
            <person name="Lee S.W."/>
            <person name="Kothari D."/>
            <person name="Yi K.J."/>
            <person name="Kim S.K."/>
        </authorList>
    </citation>
    <scope>NUCLEOTIDE SEQUENCE</scope>
    <source>
        <strain evidence="5">SK3146</strain>
    </source>
</reference>
<dbReference type="EC" id="3.1.6.1" evidence="5"/>
<protein>
    <submittedName>
        <fullName evidence="5">Arylsulfatase</fullName>
        <ecNumber evidence="5">3.1.6.1</ecNumber>
    </submittedName>
</protein>
<keyword evidence="1" id="KW-0479">Metal-binding</keyword>
<evidence type="ECO:0000313" key="5">
    <source>
        <dbReference type="EMBL" id="UQZ81458.1"/>
    </source>
</evidence>
<name>A0ABY4RH51_9BACL</name>
<feature type="domain" description="N-sulphoglucosamine sulphohydrolase C-terminal" evidence="4">
    <location>
        <begin position="415"/>
        <end position="473"/>
    </location>
</feature>
<keyword evidence="2 5" id="KW-0378">Hydrolase</keyword>
<organism evidence="5 6">
    <name type="scientific">Paenibacillus konkukensis</name>
    <dbReference type="NCBI Taxonomy" id="2020716"/>
    <lineage>
        <taxon>Bacteria</taxon>
        <taxon>Bacillati</taxon>
        <taxon>Bacillota</taxon>
        <taxon>Bacilli</taxon>
        <taxon>Bacillales</taxon>
        <taxon>Paenibacillaceae</taxon>
        <taxon>Paenibacillus</taxon>
    </lineage>
</organism>
<proteinExistence type="predicted"/>
<feature type="domain" description="Sulfatase N-terminal" evidence="3">
    <location>
        <begin position="7"/>
        <end position="345"/>
    </location>
</feature>
<gene>
    <name evidence="5" type="ORF">SK3146_00614</name>
</gene>
<dbReference type="Pfam" id="PF00884">
    <property type="entry name" value="Sulfatase"/>
    <property type="match status" value="1"/>
</dbReference>
<dbReference type="SUPFAM" id="SSF53649">
    <property type="entry name" value="Alkaline phosphatase-like"/>
    <property type="match status" value="1"/>
</dbReference>
<keyword evidence="6" id="KW-1185">Reference proteome</keyword>
<evidence type="ECO:0000256" key="2">
    <source>
        <dbReference type="ARBA" id="ARBA00022801"/>
    </source>
</evidence>
<dbReference type="Gene3D" id="3.40.720.10">
    <property type="entry name" value="Alkaline Phosphatase, subunit A"/>
    <property type="match status" value="1"/>
</dbReference>
<reference evidence="5" key="1">
    <citation type="submission" date="2018-02" db="EMBL/GenBank/DDBJ databases">
        <authorList>
            <person name="Kim S.-K."/>
            <person name="Jung H.-I."/>
            <person name="Lee S.-W."/>
        </authorList>
    </citation>
    <scope>NUCLEOTIDE SEQUENCE</scope>
    <source>
        <strain evidence="5">SK3146</strain>
    </source>
</reference>
<evidence type="ECO:0000256" key="1">
    <source>
        <dbReference type="ARBA" id="ARBA00022723"/>
    </source>
</evidence>
<dbReference type="InterPro" id="IPR017850">
    <property type="entry name" value="Alkaline_phosphatase_core_sf"/>
</dbReference>
<evidence type="ECO:0000313" key="6">
    <source>
        <dbReference type="Proteomes" id="UP001057134"/>
    </source>
</evidence>
<dbReference type="PANTHER" id="PTHR45953:SF1">
    <property type="entry name" value="IDURONATE 2-SULFATASE"/>
    <property type="match status" value="1"/>
</dbReference>
<evidence type="ECO:0000259" key="4">
    <source>
        <dbReference type="Pfam" id="PF16347"/>
    </source>
</evidence>
<dbReference type="Proteomes" id="UP001057134">
    <property type="component" value="Chromosome"/>
</dbReference>
<dbReference type="CDD" id="cd16150">
    <property type="entry name" value="sulfatase_like"/>
    <property type="match status" value="1"/>
</dbReference>
<sequence>MSQQHMNFVFFFPDEMRAESIGCYGHPLVKTPHMDNLAAEGVRFDQCHVQNTVCSPSRCSLMTGLYPHVSGHRTLWHLLRPHEPSLFRYLKQAGYQIKWFGKNHTYCNEYLEEILGEEAYQTREELERSMRGEFRYENPFDPDDERFYSFLLKPHSEGGQKPTETELSVEKAIRFLQSDEAREKPFVLFLPTLQPHAPYVVPEPYYSMYDPEALAPLKPSGLPDKPSYHELIRSYRRLDRITDDTLRKIQAIYLGMISYVDDQFGRLMEALSSHGWEDNTTVIVSSDHGDYAGDYGLVEKWPNAMEDCLTRVPLIVRAPGNRQGHVVREQVELFDIMPTMLELAGTRAEHDHFAVSLVPQLFGAAGDPERAVFADGGYNKREPHCFEGDPVRDAWFANNPDSFYWPKARQQQEHPDSVCRATMLRTMQYKLVKRTDDASELYDLQSDPGELHNVYDDASYADIRRQLEQRMLEWYIETSDIVPRDSNMGMFILK</sequence>